<feature type="non-terminal residue" evidence="1">
    <location>
        <position position="49"/>
    </location>
</feature>
<gene>
    <name evidence="1" type="primary">ilvD</name>
    <name evidence="1" type="ORF">DAT39_006685</name>
</gene>
<keyword evidence="2" id="KW-1185">Reference proteome</keyword>
<evidence type="ECO:0000313" key="2">
    <source>
        <dbReference type="Proteomes" id="UP000727407"/>
    </source>
</evidence>
<comment type="caution">
    <text evidence="1">The sequence shown here is derived from an EMBL/GenBank/DDBJ whole genome shotgun (WGS) entry which is preliminary data.</text>
</comment>
<sequence>SHSYIRQDAVWCQTPAGVADGRGEKMPLCPLLPCPFDRKLKLACTLCAQ</sequence>
<dbReference type="AlphaFoldDB" id="A0A8J4URJ5"/>
<protein>
    <submittedName>
        <fullName evidence="1">Dihydroxy-acid dehydratase</fullName>
    </submittedName>
</protein>
<feature type="non-terminal residue" evidence="1">
    <location>
        <position position="1"/>
    </location>
</feature>
<dbReference type="Proteomes" id="UP000727407">
    <property type="component" value="Unassembled WGS sequence"/>
</dbReference>
<proteinExistence type="predicted"/>
<evidence type="ECO:0000313" key="1">
    <source>
        <dbReference type="EMBL" id="KAF5903547.1"/>
    </source>
</evidence>
<reference evidence="1" key="1">
    <citation type="submission" date="2020-07" db="EMBL/GenBank/DDBJ databases">
        <title>Clarias magur genome sequencing, assembly and annotation.</title>
        <authorList>
            <person name="Kushwaha B."/>
            <person name="Kumar R."/>
            <person name="Das P."/>
            <person name="Joshi C.G."/>
            <person name="Kumar D."/>
            <person name="Nagpure N.S."/>
            <person name="Pandey M."/>
            <person name="Agarwal S."/>
            <person name="Srivastava S."/>
            <person name="Singh M."/>
            <person name="Sahoo L."/>
            <person name="Jayasankar P."/>
            <person name="Meher P.K."/>
            <person name="Koringa P.G."/>
            <person name="Iquebal M.A."/>
            <person name="Das S.P."/>
            <person name="Bit A."/>
            <person name="Patnaik S."/>
            <person name="Patel N."/>
            <person name="Shah T.M."/>
            <person name="Hinsu A."/>
            <person name="Jena J.K."/>
        </authorList>
    </citation>
    <scope>NUCLEOTIDE SEQUENCE</scope>
    <source>
        <strain evidence="1">CIFAMagur01</strain>
        <tissue evidence="1">Testis</tissue>
    </source>
</reference>
<name>A0A8J4URJ5_CLAMG</name>
<accession>A0A8J4URJ5</accession>
<dbReference type="EMBL" id="QNUK01000071">
    <property type="protein sequence ID" value="KAF5903547.1"/>
    <property type="molecule type" value="Genomic_DNA"/>
</dbReference>
<organism evidence="1 2">
    <name type="scientific">Clarias magur</name>
    <name type="common">Asian catfish</name>
    <name type="synonym">Macropteronotus magur</name>
    <dbReference type="NCBI Taxonomy" id="1594786"/>
    <lineage>
        <taxon>Eukaryota</taxon>
        <taxon>Metazoa</taxon>
        <taxon>Chordata</taxon>
        <taxon>Craniata</taxon>
        <taxon>Vertebrata</taxon>
        <taxon>Euteleostomi</taxon>
        <taxon>Actinopterygii</taxon>
        <taxon>Neopterygii</taxon>
        <taxon>Teleostei</taxon>
        <taxon>Ostariophysi</taxon>
        <taxon>Siluriformes</taxon>
        <taxon>Clariidae</taxon>
        <taxon>Clarias</taxon>
    </lineage>
</organism>